<comment type="caution">
    <text evidence="1">The sequence shown here is derived from an EMBL/GenBank/DDBJ whole genome shotgun (WGS) entry which is preliminary data.</text>
</comment>
<proteinExistence type="predicted"/>
<evidence type="ECO:0000313" key="1">
    <source>
        <dbReference type="EMBL" id="GAI42443.1"/>
    </source>
</evidence>
<reference evidence="1" key="1">
    <citation type="journal article" date="2014" name="Front. Microbiol.">
        <title>High frequency of phylogenetically diverse reductive dehalogenase-homologous genes in deep subseafloor sedimentary metagenomes.</title>
        <authorList>
            <person name="Kawai M."/>
            <person name="Futagami T."/>
            <person name="Toyoda A."/>
            <person name="Takaki Y."/>
            <person name="Nishi S."/>
            <person name="Hori S."/>
            <person name="Arai W."/>
            <person name="Tsubouchi T."/>
            <person name="Morono Y."/>
            <person name="Uchiyama I."/>
            <person name="Ito T."/>
            <person name="Fujiyama A."/>
            <person name="Inagaki F."/>
            <person name="Takami H."/>
        </authorList>
    </citation>
    <scope>NUCLEOTIDE SEQUENCE</scope>
    <source>
        <strain evidence="1">Expedition CK06-06</strain>
    </source>
</reference>
<sequence length="49" mass="5154">MDNLASLLEIAKKLDKPSLALLLAFAVFLKAGQDAEGQDSGNPDKNPGQ</sequence>
<name>X1NFR0_9ZZZZ</name>
<accession>X1NFR0</accession>
<gene>
    <name evidence="1" type="ORF">S06H3_48485</name>
</gene>
<dbReference type="AlphaFoldDB" id="X1NFR0"/>
<organism evidence="1">
    <name type="scientific">marine sediment metagenome</name>
    <dbReference type="NCBI Taxonomy" id="412755"/>
    <lineage>
        <taxon>unclassified sequences</taxon>
        <taxon>metagenomes</taxon>
        <taxon>ecological metagenomes</taxon>
    </lineage>
</organism>
<protein>
    <submittedName>
        <fullName evidence="1">Uncharacterized protein</fullName>
    </submittedName>
</protein>
<dbReference type="EMBL" id="BARV01030534">
    <property type="protein sequence ID" value="GAI42443.1"/>
    <property type="molecule type" value="Genomic_DNA"/>
</dbReference>